<evidence type="ECO:0000259" key="7">
    <source>
        <dbReference type="PROSITE" id="PS50887"/>
    </source>
</evidence>
<dbReference type="Proteomes" id="UP000185999">
    <property type="component" value="Unassembled WGS sequence"/>
</dbReference>
<dbReference type="InterPro" id="IPR035965">
    <property type="entry name" value="PAS-like_dom_sf"/>
</dbReference>
<feature type="domain" description="EAL" evidence="5">
    <location>
        <begin position="844"/>
        <end position="1098"/>
    </location>
</feature>
<dbReference type="SMART" id="SM00091">
    <property type="entry name" value="PAS"/>
    <property type="match status" value="2"/>
</dbReference>
<dbReference type="InterPro" id="IPR001633">
    <property type="entry name" value="EAL_dom"/>
</dbReference>
<dbReference type="PROSITE" id="PS50112">
    <property type="entry name" value="PAS"/>
    <property type="match status" value="2"/>
</dbReference>
<dbReference type="CDD" id="cd06225">
    <property type="entry name" value="HAMP"/>
    <property type="match status" value="1"/>
</dbReference>
<dbReference type="InterPro" id="IPR035919">
    <property type="entry name" value="EAL_sf"/>
</dbReference>
<dbReference type="InterPro" id="IPR001610">
    <property type="entry name" value="PAC"/>
</dbReference>
<evidence type="ECO:0000256" key="1">
    <source>
        <dbReference type="ARBA" id="ARBA00001946"/>
    </source>
</evidence>
<dbReference type="FunFam" id="3.30.70.270:FF:000001">
    <property type="entry name" value="Diguanylate cyclase domain protein"/>
    <property type="match status" value="1"/>
</dbReference>
<dbReference type="PANTHER" id="PTHR44757:SF2">
    <property type="entry name" value="BIOFILM ARCHITECTURE MAINTENANCE PROTEIN MBAA"/>
    <property type="match status" value="1"/>
</dbReference>
<dbReference type="SMART" id="SM00086">
    <property type="entry name" value="PAC"/>
    <property type="match status" value="2"/>
</dbReference>
<dbReference type="EMBL" id="FTOE01000002">
    <property type="protein sequence ID" value="SIS62600.1"/>
    <property type="molecule type" value="Genomic_DNA"/>
</dbReference>
<dbReference type="PANTHER" id="PTHR44757">
    <property type="entry name" value="DIGUANYLATE CYCLASE DGCP"/>
    <property type="match status" value="1"/>
</dbReference>
<dbReference type="InterPro" id="IPR052155">
    <property type="entry name" value="Biofilm_reg_signaling"/>
</dbReference>
<dbReference type="PROSITE" id="PS50887">
    <property type="entry name" value="GGDEF"/>
    <property type="match status" value="1"/>
</dbReference>
<dbReference type="Gene3D" id="6.10.340.10">
    <property type="match status" value="1"/>
</dbReference>
<dbReference type="CDD" id="cd01949">
    <property type="entry name" value="GGDEF"/>
    <property type="match status" value="1"/>
</dbReference>
<evidence type="ECO:0000256" key="2">
    <source>
        <dbReference type="SAM" id="Phobius"/>
    </source>
</evidence>
<dbReference type="Pfam" id="PF00672">
    <property type="entry name" value="HAMP"/>
    <property type="match status" value="1"/>
</dbReference>
<gene>
    <name evidence="8" type="ORF">SAMN05421760_102551</name>
</gene>
<dbReference type="SMART" id="SM00052">
    <property type="entry name" value="EAL"/>
    <property type="match status" value="1"/>
</dbReference>
<keyword evidence="2" id="KW-0812">Transmembrane</keyword>
<accession>A0A1N7KMD6</accession>
<dbReference type="InterPro" id="IPR013655">
    <property type="entry name" value="PAS_fold_3"/>
</dbReference>
<dbReference type="AlphaFoldDB" id="A0A1N7KMD6"/>
<proteinExistence type="predicted"/>
<dbReference type="InterPro" id="IPR003660">
    <property type="entry name" value="HAMP_dom"/>
</dbReference>
<evidence type="ECO:0000259" key="5">
    <source>
        <dbReference type="PROSITE" id="PS50883"/>
    </source>
</evidence>
<dbReference type="NCBIfam" id="TIGR00254">
    <property type="entry name" value="GGDEF"/>
    <property type="match status" value="1"/>
</dbReference>
<dbReference type="SUPFAM" id="SSF55785">
    <property type="entry name" value="PYP-like sensor domain (PAS domain)"/>
    <property type="match status" value="2"/>
</dbReference>
<dbReference type="Pfam" id="PF00990">
    <property type="entry name" value="GGDEF"/>
    <property type="match status" value="1"/>
</dbReference>
<dbReference type="NCBIfam" id="TIGR00229">
    <property type="entry name" value="sensory_box"/>
    <property type="match status" value="2"/>
</dbReference>
<dbReference type="CDD" id="cd01948">
    <property type="entry name" value="EAL"/>
    <property type="match status" value="1"/>
</dbReference>
<feature type="domain" description="HAMP" evidence="6">
    <location>
        <begin position="348"/>
        <end position="401"/>
    </location>
</feature>
<reference evidence="9" key="1">
    <citation type="submission" date="2017-01" db="EMBL/GenBank/DDBJ databases">
        <authorList>
            <person name="Varghese N."/>
            <person name="Submissions S."/>
        </authorList>
    </citation>
    <scope>NUCLEOTIDE SEQUENCE [LARGE SCALE GENOMIC DNA]</scope>
    <source>
        <strain evidence="9">DSM 22306</strain>
    </source>
</reference>
<sequence length="1098" mass="123717">MSYNYAQRSTLENESAILEQSTRVFAASASHFFSQSEPKLTSLAHLLEKALGGPIHPDEIKSFYQIMEQNPDGVWRNRKSGYDGYSEAGIFLPPNPQESDKQKVQHLRIKRIIDIFGAASQLRENVWYLSTNRSAIIFDRSVPEFAFDQNVDNGYTQSPWVTYTSPQLNPSRKFRFTPPLFDPVLKIWVISGLYPLYLEGQWIGALGDDMPLARVLEAMMSSEGAHPGTQHFLLDDNGNYVLAGPWQKQLESSAKVFQPDLSAEPQLATLMTSQLTDAPRAVSHEISVNGIQYVAIGVTLSPLGWKYFRMVPVDEMMAPTRWLLYALGGMIIFLTVLAGIMIGTVPGASITQRIKLLSDAMKRYSHDHSRRASTNRGGNDEITHVAQVFNSMADDIEQNIADRHQAEKALRAAQAFWRRALEEFGDGVWDLNVATREVKYSKRWKEMIGYADDELQDDFDVLENHLHADDRKRVLKIVQGYLQGSMPVYSVKFRFLCKDASYKWILARGMVFSRDADGQPLCMVGTHTDITERINAAQQLRIAATAFESQEGMLVTDASGDVLRVNSAFTMITGYAAEEAVGQNPGKLLASGRHDTAYYESLWRKVNATGGWRGEIWSRRKNGEIYPEYLTITAVKAPDKTVTNYVFTLVDITLRKAAADEIEALAFYDPLTQLPNRRLLLDRLKHALVSSRRSAKKGALLFIDLDHFKTVNDTLGHDVGDLLLKQVAERLLLCVRKNDTVARLGGDEFVVMLEGLNEQRHEAATQTEMIGNKILTTLSPSYQLGEQTYFNSCSIGIVIFCDQDDHSHEALLTQADIAMYQAKNAGRNTLRFFDPQMQASIAARAEMEHALRKAIDDQQFALYYQIQVDRLSNPLGAEALIRWNHPEKGLISPAEFIDLAEETNLIIPIGRWVLETACAQIKAWQKSVQFRRLTLSVNVSAKQFNQHDFVSQVSACIQGYEINPGLLKLELTESMLLNNIDTTIEKMNALQAIGIRFSLDDFGTGYSSLQYLKRLPLSQLKIDISFVRDIAIDENDRIIVRTIIAMAKSLNLNIIAEGVETEEQQRLLFNKGCINYQGYLFGHPVKIEEFEALLSRVV</sequence>
<dbReference type="GO" id="GO:0016020">
    <property type="term" value="C:membrane"/>
    <property type="evidence" value="ECO:0007669"/>
    <property type="project" value="InterPro"/>
</dbReference>
<dbReference type="PROSITE" id="PS50113">
    <property type="entry name" value="PAC"/>
    <property type="match status" value="1"/>
</dbReference>
<feature type="transmembrane region" description="Helical" evidence="2">
    <location>
        <begin position="322"/>
        <end position="345"/>
    </location>
</feature>
<feature type="domain" description="PAS" evidence="3">
    <location>
        <begin position="413"/>
        <end position="485"/>
    </location>
</feature>
<dbReference type="InterPro" id="IPR000160">
    <property type="entry name" value="GGDEF_dom"/>
</dbReference>
<dbReference type="PROSITE" id="PS50883">
    <property type="entry name" value="EAL"/>
    <property type="match status" value="1"/>
</dbReference>
<dbReference type="InterPro" id="IPR043128">
    <property type="entry name" value="Rev_trsase/Diguanyl_cyclase"/>
</dbReference>
<dbReference type="Pfam" id="PF00563">
    <property type="entry name" value="EAL"/>
    <property type="match status" value="1"/>
</dbReference>
<evidence type="ECO:0000313" key="8">
    <source>
        <dbReference type="EMBL" id="SIS62600.1"/>
    </source>
</evidence>
<dbReference type="SMART" id="SM00304">
    <property type="entry name" value="HAMP"/>
    <property type="match status" value="1"/>
</dbReference>
<dbReference type="CDD" id="cd00130">
    <property type="entry name" value="PAS"/>
    <property type="match status" value="2"/>
</dbReference>
<dbReference type="Gene3D" id="3.30.450.20">
    <property type="entry name" value="PAS domain"/>
    <property type="match status" value="2"/>
</dbReference>
<dbReference type="STRING" id="619304.SAMN05421760_102551"/>
<dbReference type="GO" id="GO:0007165">
    <property type="term" value="P:signal transduction"/>
    <property type="evidence" value="ECO:0007669"/>
    <property type="project" value="InterPro"/>
</dbReference>
<keyword evidence="9" id="KW-1185">Reference proteome</keyword>
<dbReference type="InterPro" id="IPR000700">
    <property type="entry name" value="PAS-assoc_C"/>
</dbReference>
<name>A0A1N7KMD6_9GAMM</name>
<protein>
    <submittedName>
        <fullName evidence="8">PAS domain S-box-containing protein/diguanylate cyclase (GGDEF) domain-containing protein</fullName>
    </submittedName>
</protein>
<dbReference type="Pfam" id="PF08447">
    <property type="entry name" value="PAS_3"/>
    <property type="match status" value="1"/>
</dbReference>
<dbReference type="SMART" id="SM00267">
    <property type="entry name" value="GGDEF"/>
    <property type="match status" value="1"/>
</dbReference>
<dbReference type="Pfam" id="PF13426">
    <property type="entry name" value="PAS_9"/>
    <property type="match status" value="1"/>
</dbReference>
<evidence type="ECO:0000259" key="3">
    <source>
        <dbReference type="PROSITE" id="PS50112"/>
    </source>
</evidence>
<feature type="domain" description="GGDEF" evidence="7">
    <location>
        <begin position="696"/>
        <end position="835"/>
    </location>
</feature>
<dbReference type="Gene3D" id="3.30.70.270">
    <property type="match status" value="1"/>
</dbReference>
<comment type="cofactor">
    <cofactor evidence="1">
        <name>Mg(2+)</name>
        <dbReference type="ChEBI" id="CHEBI:18420"/>
    </cofactor>
</comment>
<dbReference type="SUPFAM" id="SSF141868">
    <property type="entry name" value="EAL domain-like"/>
    <property type="match status" value="1"/>
</dbReference>
<dbReference type="SUPFAM" id="SSF55073">
    <property type="entry name" value="Nucleotide cyclase"/>
    <property type="match status" value="1"/>
</dbReference>
<dbReference type="RefSeq" id="WP_054343459.1">
    <property type="nucleotide sequence ID" value="NZ_FTOE01000002.1"/>
</dbReference>
<evidence type="ECO:0000313" key="9">
    <source>
        <dbReference type="Proteomes" id="UP000185999"/>
    </source>
</evidence>
<dbReference type="Gene3D" id="3.20.20.450">
    <property type="entry name" value="EAL domain"/>
    <property type="match status" value="1"/>
</dbReference>
<dbReference type="InterPro" id="IPR029787">
    <property type="entry name" value="Nucleotide_cyclase"/>
</dbReference>
<dbReference type="GO" id="GO:0003824">
    <property type="term" value="F:catalytic activity"/>
    <property type="evidence" value="ECO:0007669"/>
    <property type="project" value="UniProtKB-ARBA"/>
</dbReference>
<keyword evidence="2" id="KW-0472">Membrane</keyword>
<organism evidence="8 9">
    <name type="scientific">Neptunomonas antarctica</name>
    <dbReference type="NCBI Taxonomy" id="619304"/>
    <lineage>
        <taxon>Bacteria</taxon>
        <taxon>Pseudomonadati</taxon>
        <taxon>Pseudomonadota</taxon>
        <taxon>Gammaproteobacteria</taxon>
        <taxon>Oceanospirillales</taxon>
        <taxon>Oceanospirillaceae</taxon>
        <taxon>Neptunomonas</taxon>
    </lineage>
</organism>
<evidence type="ECO:0000259" key="4">
    <source>
        <dbReference type="PROSITE" id="PS50113"/>
    </source>
</evidence>
<feature type="domain" description="PAS" evidence="3">
    <location>
        <begin position="536"/>
        <end position="584"/>
    </location>
</feature>
<feature type="domain" description="PAC" evidence="4">
    <location>
        <begin position="489"/>
        <end position="542"/>
    </location>
</feature>
<evidence type="ECO:0000259" key="6">
    <source>
        <dbReference type="PROSITE" id="PS50885"/>
    </source>
</evidence>
<dbReference type="PROSITE" id="PS50885">
    <property type="entry name" value="HAMP"/>
    <property type="match status" value="1"/>
</dbReference>
<keyword evidence="2" id="KW-1133">Transmembrane helix</keyword>
<dbReference type="InterPro" id="IPR000014">
    <property type="entry name" value="PAS"/>
</dbReference>